<accession>A0A0E9SKH3</accession>
<reference evidence="1" key="2">
    <citation type="journal article" date="2015" name="Fish Shellfish Immunol.">
        <title>Early steps in the European eel (Anguilla anguilla)-Vibrio vulnificus interaction in the gills: Role of the RtxA13 toxin.</title>
        <authorList>
            <person name="Callol A."/>
            <person name="Pajuelo D."/>
            <person name="Ebbesson L."/>
            <person name="Teles M."/>
            <person name="MacKenzie S."/>
            <person name="Amaro C."/>
        </authorList>
    </citation>
    <scope>NUCLEOTIDE SEQUENCE</scope>
</reference>
<dbReference type="AlphaFoldDB" id="A0A0E9SKH3"/>
<dbReference type="EMBL" id="GBXM01067569">
    <property type="protein sequence ID" value="JAH41008.1"/>
    <property type="molecule type" value="Transcribed_RNA"/>
</dbReference>
<evidence type="ECO:0000313" key="1">
    <source>
        <dbReference type="EMBL" id="JAH41008.1"/>
    </source>
</evidence>
<organism evidence="1">
    <name type="scientific">Anguilla anguilla</name>
    <name type="common">European freshwater eel</name>
    <name type="synonym">Muraena anguilla</name>
    <dbReference type="NCBI Taxonomy" id="7936"/>
    <lineage>
        <taxon>Eukaryota</taxon>
        <taxon>Metazoa</taxon>
        <taxon>Chordata</taxon>
        <taxon>Craniata</taxon>
        <taxon>Vertebrata</taxon>
        <taxon>Euteleostomi</taxon>
        <taxon>Actinopterygii</taxon>
        <taxon>Neopterygii</taxon>
        <taxon>Teleostei</taxon>
        <taxon>Anguilliformes</taxon>
        <taxon>Anguillidae</taxon>
        <taxon>Anguilla</taxon>
    </lineage>
</organism>
<proteinExistence type="predicted"/>
<sequence>MASGGVHSGVFTGVRLPAPIPEYTAASQHPCHGGHTR</sequence>
<name>A0A0E9SKH3_ANGAN</name>
<reference evidence="1" key="1">
    <citation type="submission" date="2014-11" db="EMBL/GenBank/DDBJ databases">
        <authorList>
            <person name="Amaro Gonzalez C."/>
        </authorList>
    </citation>
    <scope>NUCLEOTIDE SEQUENCE</scope>
</reference>
<protein>
    <submittedName>
        <fullName evidence="1">Uncharacterized protein</fullName>
    </submittedName>
</protein>